<feature type="active site" description="Proton donor" evidence="4">
    <location>
        <position position="134"/>
    </location>
</feature>
<evidence type="ECO:0000313" key="6">
    <source>
        <dbReference type="EMBL" id="MVO87881.1"/>
    </source>
</evidence>
<dbReference type="GO" id="GO:0034069">
    <property type="term" value="F:aminoglycoside N-acetyltransferase activity"/>
    <property type="evidence" value="ECO:0007669"/>
    <property type="project" value="TreeGrafter"/>
</dbReference>
<evidence type="ECO:0000313" key="7">
    <source>
        <dbReference type="Proteomes" id="UP000483802"/>
    </source>
</evidence>
<dbReference type="Gene3D" id="3.40.630.30">
    <property type="match status" value="2"/>
</dbReference>
<dbReference type="InterPro" id="IPR000182">
    <property type="entry name" value="GNAT_dom"/>
</dbReference>
<dbReference type="EMBL" id="WPNZ01000014">
    <property type="protein sequence ID" value="MVO87881.1"/>
    <property type="molecule type" value="Genomic_DNA"/>
</dbReference>
<feature type="binding site" evidence="4">
    <location>
        <begin position="93"/>
        <end position="95"/>
    </location>
    <ligand>
        <name>acetyl-CoA</name>
        <dbReference type="ChEBI" id="CHEBI:57288"/>
    </ligand>
</feature>
<accession>A0A6L6X287</accession>
<keyword evidence="3 4" id="KW-0012">Acyltransferase</keyword>
<dbReference type="RefSeq" id="WP_157167438.1">
    <property type="nucleotide sequence ID" value="NZ_WPNZ01000014.1"/>
</dbReference>
<dbReference type="InterPro" id="IPR051554">
    <property type="entry name" value="Acetyltransferase_Eis"/>
</dbReference>
<feature type="binding site" evidence="4">
    <location>
        <begin position="101"/>
        <end position="106"/>
    </location>
    <ligand>
        <name>acetyl-CoA</name>
        <dbReference type="ChEBI" id="CHEBI:57288"/>
    </ligand>
</feature>
<dbReference type="Pfam" id="PF13527">
    <property type="entry name" value="Acetyltransf_9"/>
    <property type="match status" value="1"/>
</dbReference>
<organism evidence="6 7">
    <name type="scientific">Streptomyces typhae</name>
    <dbReference type="NCBI Taxonomy" id="2681492"/>
    <lineage>
        <taxon>Bacteria</taxon>
        <taxon>Bacillati</taxon>
        <taxon>Actinomycetota</taxon>
        <taxon>Actinomycetes</taxon>
        <taxon>Kitasatosporales</taxon>
        <taxon>Streptomycetaceae</taxon>
        <taxon>Streptomyces</taxon>
    </lineage>
</organism>
<comment type="similarity">
    <text evidence="1 4">Belongs to the acetyltransferase Eis family.</text>
</comment>
<dbReference type="InterPro" id="IPR025559">
    <property type="entry name" value="Eis_dom"/>
</dbReference>
<dbReference type="Gene3D" id="3.30.1050.10">
    <property type="entry name" value="SCP2 sterol-binding domain"/>
    <property type="match status" value="1"/>
</dbReference>
<keyword evidence="7" id="KW-1185">Reference proteome</keyword>
<evidence type="ECO:0000256" key="4">
    <source>
        <dbReference type="HAMAP-Rule" id="MF_01812"/>
    </source>
</evidence>
<dbReference type="GO" id="GO:0030649">
    <property type="term" value="P:aminoglycoside antibiotic catabolic process"/>
    <property type="evidence" value="ECO:0007669"/>
    <property type="project" value="TreeGrafter"/>
</dbReference>
<keyword evidence="2 4" id="KW-0808">Transferase</keyword>
<dbReference type="SUPFAM" id="SSF55729">
    <property type="entry name" value="Acyl-CoA N-acyltransferases (Nat)"/>
    <property type="match status" value="1"/>
</dbReference>
<dbReference type="SUPFAM" id="SSF55718">
    <property type="entry name" value="SCP-like"/>
    <property type="match status" value="2"/>
</dbReference>
<dbReference type="Pfam" id="PF17668">
    <property type="entry name" value="Acetyltransf_17"/>
    <property type="match status" value="1"/>
</dbReference>
<comment type="subunit">
    <text evidence="4">Homohexamer; trimer of dimers.</text>
</comment>
<dbReference type="InterPro" id="IPR041380">
    <property type="entry name" value="Acetyltransf_17"/>
</dbReference>
<dbReference type="Proteomes" id="UP000483802">
    <property type="component" value="Unassembled WGS sequence"/>
</dbReference>
<evidence type="ECO:0000259" key="5">
    <source>
        <dbReference type="PROSITE" id="PS51186"/>
    </source>
</evidence>
<evidence type="ECO:0000256" key="3">
    <source>
        <dbReference type="ARBA" id="ARBA00023315"/>
    </source>
</evidence>
<dbReference type="PANTHER" id="PTHR37817:SF1">
    <property type="entry name" value="N-ACETYLTRANSFERASE EIS"/>
    <property type="match status" value="1"/>
</dbReference>
<dbReference type="InterPro" id="IPR016181">
    <property type="entry name" value="Acyl_CoA_acyltransferase"/>
</dbReference>
<comment type="caution">
    <text evidence="6">The sequence shown here is derived from an EMBL/GenBank/DDBJ whole genome shotgun (WGS) entry which is preliminary data.</text>
</comment>
<dbReference type="CDD" id="cd04301">
    <property type="entry name" value="NAT_SF"/>
    <property type="match status" value="1"/>
</dbReference>
<dbReference type="AlphaFoldDB" id="A0A6L6X287"/>
<protein>
    <submittedName>
        <fullName evidence="6">GNAT family N-acetyltransferase</fullName>
    </submittedName>
</protein>
<dbReference type="HAMAP" id="MF_01812">
    <property type="entry name" value="Eis"/>
    <property type="match status" value="1"/>
</dbReference>
<sequence length="468" mass="50579">MDSAHPARPAPPAGSVTVRPIPEADIDRALDLAYLVFHETPEEEKRKHHHDLLRDCDRIGAYDGDVLVGLLVAHPFTVSVPGGELRCPGLTFVSVAPTHRRRGVLSGMIAKLYEQCAADDVPVAALWASEDVIYGRFGFGTATHGNTVEVHTERPLALRITPDDGLLRLVDPADAPALIGPYYDRTRAERGGRIARDQAWWSEEWLVTEDEDDDELSPPRIVVLEPRTDRPQADVRHADTANTQQGITGYAVYRTKSRDDAPGLVRLDELEADTPQAAATLWRYLADIDLTGLIRAWGRPLDDPLLLFAADRDQVRVTGQFPALWLRLVDVGAALRARSWAAPADLVLEVRDAHLPANDGRFRLTVPRAATPNTPAGTSVAPADTAAAPVGTAAAPAADPATTTYERTTAPADLTVDVRDLAAAYLGGTTRLTSVVRAGLATEHTPGAAAALDAALWTERLPHTVDEF</sequence>
<dbReference type="NCBIfam" id="NF002367">
    <property type="entry name" value="PRK01346.1-4"/>
    <property type="match status" value="1"/>
</dbReference>
<reference evidence="6 7" key="1">
    <citation type="submission" date="2019-11" db="EMBL/GenBank/DDBJ databases">
        <title>Streptomyces typhae sp. nov., a novel endophytic actinomycete isolated from the root of cattail pollen (Typha angustifolia L.).</title>
        <authorList>
            <person name="Peng C."/>
        </authorList>
    </citation>
    <scope>NUCLEOTIDE SEQUENCE [LARGE SCALE GENOMIC DNA]</scope>
    <source>
        <strain evidence="7">p1417</strain>
    </source>
</reference>
<dbReference type="InterPro" id="IPR022902">
    <property type="entry name" value="NAcTrfase_Eis"/>
</dbReference>
<feature type="domain" description="N-acetyltransferase" evidence="5">
    <location>
        <begin position="16"/>
        <end position="161"/>
    </location>
</feature>
<dbReference type="PROSITE" id="PS51186">
    <property type="entry name" value="GNAT"/>
    <property type="match status" value="1"/>
</dbReference>
<dbReference type="InterPro" id="IPR036527">
    <property type="entry name" value="SCP2_sterol-bd_dom_sf"/>
</dbReference>
<proteinExistence type="inferred from homology"/>
<dbReference type="Pfam" id="PF13530">
    <property type="entry name" value="SCP2_2"/>
    <property type="match status" value="1"/>
</dbReference>
<gene>
    <name evidence="6" type="ORF">GPA10_24770</name>
</gene>
<dbReference type="PANTHER" id="PTHR37817">
    <property type="entry name" value="N-ACETYLTRANSFERASE EIS"/>
    <property type="match status" value="1"/>
</dbReference>
<feature type="binding site" evidence="4">
    <location>
        <begin position="129"/>
        <end position="130"/>
    </location>
    <ligand>
        <name>acetyl-CoA</name>
        <dbReference type="ChEBI" id="CHEBI:57288"/>
    </ligand>
</feature>
<name>A0A6L6X287_9ACTN</name>
<evidence type="ECO:0000256" key="2">
    <source>
        <dbReference type="ARBA" id="ARBA00022679"/>
    </source>
</evidence>
<evidence type="ECO:0000256" key="1">
    <source>
        <dbReference type="ARBA" id="ARBA00009213"/>
    </source>
</evidence>
<feature type="active site" description="Proton acceptor; via carboxylate" evidence="4">
    <location>
        <position position="468"/>
    </location>
</feature>